<proteinExistence type="predicted"/>
<keyword evidence="3" id="KW-1185">Reference proteome</keyword>
<dbReference type="AlphaFoldDB" id="A0A1U7X7H0"/>
<evidence type="ECO:0000256" key="1">
    <source>
        <dbReference type="SAM" id="MobiDB-lite"/>
    </source>
</evidence>
<dbReference type="STRING" id="4096.A0A1U7X7H0"/>
<feature type="region of interest" description="Disordered" evidence="1">
    <location>
        <begin position="1"/>
        <end position="32"/>
    </location>
</feature>
<feature type="domain" description="Reverse transcriptase Ty1/copia-type" evidence="2">
    <location>
        <begin position="108"/>
        <end position="241"/>
    </location>
</feature>
<gene>
    <name evidence="4" type="primary">LOC104231525</name>
</gene>
<evidence type="ECO:0000313" key="4">
    <source>
        <dbReference type="RefSeq" id="XP_009782839.1"/>
    </source>
</evidence>
<dbReference type="Proteomes" id="UP000189701">
    <property type="component" value="Unplaced"/>
</dbReference>
<protein>
    <submittedName>
        <fullName evidence="4">Uncharacterized protein LOC104231525</fullName>
    </submittedName>
</protein>
<organism evidence="3 4">
    <name type="scientific">Nicotiana sylvestris</name>
    <name type="common">Wood tobacco</name>
    <name type="synonym">South American tobacco</name>
    <dbReference type="NCBI Taxonomy" id="4096"/>
    <lineage>
        <taxon>Eukaryota</taxon>
        <taxon>Viridiplantae</taxon>
        <taxon>Streptophyta</taxon>
        <taxon>Embryophyta</taxon>
        <taxon>Tracheophyta</taxon>
        <taxon>Spermatophyta</taxon>
        <taxon>Magnoliopsida</taxon>
        <taxon>eudicotyledons</taxon>
        <taxon>Gunneridae</taxon>
        <taxon>Pentapetalae</taxon>
        <taxon>asterids</taxon>
        <taxon>lamiids</taxon>
        <taxon>Solanales</taxon>
        <taxon>Solanaceae</taxon>
        <taxon>Nicotianoideae</taxon>
        <taxon>Nicotianeae</taxon>
        <taxon>Nicotiana</taxon>
    </lineage>
</organism>
<evidence type="ECO:0000313" key="3">
    <source>
        <dbReference type="Proteomes" id="UP000189701"/>
    </source>
</evidence>
<dbReference type="Pfam" id="PF07727">
    <property type="entry name" value="RVT_2"/>
    <property type="match status" value="1"/>
</dbReference>
<reference evidence="3" key="1">
    <citation type="journal article" date="2013" name="Genome Biol.">
        <title>Reference genomes and transcriptomes of Nicotiana sylvestris and Nicotiana tomentosiformis.</title>
        <authorList>
            <person name="Sierro N."/>
            <person name="Battey J.N."/>
            <person name="Ouadi S."/>
            <person name="Bovet L."/>
            <person name="Goepfert S."/>
            <person name="Bakaher N."/>
            <person name="Peitsch M.C."/>
            <person name="Ivanov N.V."/>
        </authorList>
    </citation>
    <scope>NUCLEOTIDE SEQUENCE [LARGE SCALE GENOMIC DNA]</scope>
</reference>
<reference evidence="4" key="2">
    <citation type="submission" date="2025-08" db="UniProtKB">
        <authorList>
            <consortium name="RefSeq"/>
        </authorList>
    </citation>
    <scope>IDENTIFICATION</scope>
    <source>
        <tissue evidence="4">Leaf</tissue>
    </source>
</reference>
<sequence length="352" mass="39991">MWEGSHGKDNQDGDFSKVPGEAIDMENGKTDLMSQVWETNEEDAPEPPAEIEELGPSITATKSEHRVADVVSSTLDAGQRIGIHISTDANDGSNMEEPGPSHSKVQRNKVWHLVPPPSDRIVIGTRWVFKNNLDEFENTIRNKAILVVQGYNQEEGIDYDDISSLVARMKAIIILITFASHMEFKLFQITLKSAFMNGYLKGEVFVKKRLWFECHKHPEYVFKLDKTLYGLKQSPRAWFYKTALNSADSPTFDFHIIVPLQIEYLIMRPVFVQNSARRVGKAKKNSDLKFPTTRPHRKAELDNAMKVSKEKKKKIKLVKNMMIDEEDVPPAVVIEVDNEDPAAETAPLVRKN</sequence>
<dbReference type="InterPro" id="IPR013103">
    <property type="entry name" value="RVT_2"/>
</dbReference>
<feature type="region of interest" description="Disordered" evidence="1">
    <location>
        <begin position="86"/>
        <end position="106"/>
    </location>
</feature>
<dbReference type="eggNOG" id="KOG0017">
    <property type="taxonomic scope" value="Eukaryota"/>
</dbReference>
<dbReference type="RefSeq" id="XP_009782839.1">
    <property type="nucleotide sequence ID" value="XM_009784537.1"/>
</dbReference>
<feature type="compositionally biased region" description="Basic and acidic residues" evidence="1">
    <location>
        <begin position="1"/>
        <end position="15"/>
    </location>
</feature>
<name>A0A1U7X7H0_NICSY</name>
<accession>A0A1U7X7H0</accession>
<evidence type="ECO:0000259" key="2">
    <source>
        <dbReference type="Pfam" id="PF07727"/>
    </source>
</evidence>